<organism evidence="3 4">
    <name type="scientific">Venustampulla echinocandica</name>
    <dbReference type="NCBI Taxonomy" id="2656787"/>
    <lineage>
        <taxon>Eukaryota</taxon>
        <taxon>Fungi</taxon>
        <taxon>Dikarya</taxon>
        <taxon>Ascomycota</taxon>
        <taxon>Pezizomycotina</taxon>
        <taxon>Leotiomycetes</taxon>
        <taxon>Helotiales</taxon>
        <taxon>Pleuroascaceae</taxon>
        <taxon>Venustampulla</taxon>
    </lineage>
</organism>
<sequence length="278" mass="32009">MAETEMNPEHGSKLIVYRGWLDPGKHVWSPFVIKLEARLRFAGIPYVTEAGSTRTGPKGKIPYIECRGLRPSENSSGFQDRPPIDATLGDSTLIIKRLVEWDVLPDINRKISPASRAQDLAIRALLEDKLYFYHTWERWVENYYPMRDHILSALPHPMRVLVGLIIYRNTTKTLHGQGTSRYTADEIRAFRREIWEGINDLLKSSRAKASSDTPFWVLQEKHPSEADTTLFGFIVSVLVCKACPESRSLVKGFPIILEYAERIHDTYFPDYLKWDKSE</sequence>
<dbReference type="PANTHER" id="PTHR12289:SF41">
    <property type="entry name" value="FAILED AXON CONNECTIONS-RELATED"/>
    <property type="match status" value="1"/>
</dbReference>
<evidence type="ECO:0000259" key="2">
    <source>
        <dbReference type="Pfam" id="PF17172"/>
    </source>
</evidence>
<dbReference type="STRING" id="2656787.A0A370T980"/>
<comment type="similarity">
    <text evidence="1">Belongs to the FAX family.</text>
</comment>
<gene>
    <name evidence="3" type="ORF">BP5553_10408</name>
</gene>
<dbReference type="PANTHER" id="PTHR12289">
    <property type="entry name" value="METAXIN RELATED"/>
    <property type="match status" value="1"/>
</dbReference>
<dbReference type="CDD" id="cd03193">
    <property type="entry name" value="GST_C_Metaxin"/>
    <property type="match status" value="1"/>
</dbReference>
<name>A0A370T980_9HELO</name>
<comment type="caution">
    <text evidence="3">The sequence shown here is derived from an EMBL/GenBank/DDBJ whole genome shotgun (WGS) entry which is preliminary data.</text>
</comment>
<dbReference type="Pfam" id="PF17172">
    <property type="entry name" value="GST_N_4"/>
    <property type="match status" value="1"/>
</dbReference>
<accession>A0A370T980</accession>
<dbReference type="SFLD" id="SFLDG01200">
    <property type="entry name" value="SUF1.1"/>
    <property type="match status" value="1"/>
</dbReference>
<dbReference type="InterPro" id="IPR012336">
    <property type="entry name" value="Thioredoxin-like_fold"/>
</dbReference>
<reference evidence="3 4" key="1">
    <citation type="journal article" date="2018" name="IMA Fungus">
        <title>IMA Genome-F 9: Draft genome sequence of Annulohypoxylon stygium, Aspergillus mulundensis, Berkeleyomyces basicola (syn. Thielaviopsis basicola), Ceratocystis smalleyi, two Cercospora beticola strains, Coleophoma cylindrospora, Fusarium fracticaudum, Phialophora cf. hyalina, and Morchella septimelata.</title>
        <authorList>
            <person name="Wingfield B.D."/>
            <person name="Bills G.F."/>
            <person name="Dong Y."/>
            <person name="Huang W."/>
            <person name="Nel W.J."/>
            <person name="Swalarsk-Parry B.S."/>
            <person name="Vaghefi N."/>
            <person name="Wilken P.M."/>
            <person name="An Z."/>
            <person name="de Beer Z.W."/>
            <person name="De Vos L."/>
            <person name="Chen L."/>
            <person name="Duong T.A."/>
            <person name="Gao Y."/>
            <person name="Hammerbacher A."/>
            <person name="Kikkert J.R."/>
            <person name="Li Y."/>
            <person name="Li H."/>
            <person name="Li K."/>
            <person name="Li Q."/>
            <person name="Liu X."/>
            <person name="Ma X."/>
            <person name="Naidoo K."/>
            <person name="Pethybridge S.J."/>
            <person name="Sun J."/>
            <person name="Steenkamp E.T."/>
            <person name="van der Nest M.A."/>
            <person name="van Wyk S."/>
            <person name="Wingfield M.J."/>
            <person name="Xiong C."/>
            <person name="Yue Q."/>
            <person name="Zhang X."/>
        </authorList>
    </citation>
    <scope>NUCLEOTIDE SEQUENCE [LARGE SCALE GENOMIC DNA]</scope>
    <source>
        <strain evidence="3 4">BP 5553</strain>
    </source>
</reference>
<dbReference type="InterPro" id="IPR050931">
    <property type="entry name" value="Mito_Protein_Transport_Metaxin"/>
</dbReference>
<dbReference type="GO" id="GO:0005737">
    <property type="term" value="C:cytoplasm"/>
    <property type="evidence" value="ECO:0007669"/>
    <property type="project" value="TreeGrafter"/>
</dbReference>
<dbReference type="GeneID" id="43603257"/>
<dbReference type="RefSeq" id="XP_031864738.1">
    <property type="nucleotide sequence ID" value="XM_032019031.1"/>
</dbReference>
<dbReference type="SFLD" id="SFLDG01180">
    <property type="entry name" value="SUF1"/>
    <property type="match status" value="1"/>
</dbReference>
<protein>
    <recommendedName>
        <fullName evidence="2">Thioredoxin-like fold domain-containing protein</fullName>
    </recommendedName>
</protein>
<dbReference type="EMBL" id="NPIC01000016">
    <property type="protein sequence ID" value="RDL30130.1"/>
    <property type="molecule type" value="Genomic_DNA"/>
</dbReference>
<dbReference type="InterPro" id="IPR026928">
    <property type="entry name" value="FAX/IsoI-like"/>
</dbReference>
<dbReference type="OrthoDB" id="5809458at2759"/>
<dbReference type="SFLD" id="SFLDS00019">
    <property type="entry name" value="Glutathione_Transferase_(cytos"/>
    <property type="match status" value="1"/>
</dbReference>
<evidence type="ECO:0000256" key="1">
    <source>
        <dbReference type="ARBA" id="ARBA00006475"/>
    </source>
</evidence>
<dbReference type="Proteomes" id="UP000254866">
    <property type="component" value="Unassembled WGS sequence"/>
</dbReference>
<keyword evidence="4" id="KW-1185">Reference proteome</keyword>
<proteinExistence type="inferred from homology"/>
<evidence type="ECO:0000313" key="4">
    <source>
        <dbReference type="Proteomes" id="UP000254866"/>
    </source>
</evidence>
<evidence type="ECO:0000313" key="3">
    <source>
        <dbReference type="EMBL" id="RDL30130.1"/>
    </source>
</evidence>
<feature type="domain" description="Thioredoxin-like fold" evidence="2">
    <location>
        <begin position="30"/>
        <end position="141"/>
    </location>
</feature>
<dbReference type="InterPro" id="IPR040079">
    <property type="entry name" value="Glutathione_S-Trfase"/>
</dbReference>
<dbReference type="AlphaFoldDB" id="A0A370T980"/>